<evidence type="ECO:0000313" key="2">
    <source>
        <dbReference type="EMBL" id="KAL1559531.1"/>
    </source>
</evidence>
<comment type="caution">
    <text evidence="2">The sequence shown here is derived from an EMBL/GenBank/DDBJ whole genome shotgun (WGS) entry which is preliminary data.</text>
</comment>
<dbReference type="EMBL" id="JBEAFC010000004">
    <property type="protein sequence ID" value="KAL1559531.1"/>
    <property type="molecule type" value="Genomic_DNA"/>
</dbReference>
<reference evidence="2 3" key="1">
    <citation type="submission" date="2024-06" db="EMBL/GenBank/DDBJ databases">
        <title>A chromosome level genome sequence of Diviner's sage (Salvia divinorum).</title>
        <authorList>
            <person name="Ford S.A."/>
            <person name="Ro D.-K."/>
            <person name="Ness R.W."/>
            <person name="Phillips M.A."/>
        </authorList>
    </citation>
    <scope>NUCLEOTIDE SEQUENCE [LARGE SCALE GENOMIC DNA]</scope>
    <source>
        <strain evidence="2">SAF-2024a</strain>
        <tissue evidence="2">Leaf</tissue>
    </source>
</reference>
<dbReference type="Proteomes" id="UP001567538">
    <property type="component" value="Unassembled WGS sequence"/>
</dbReference>
<organism evidence="2 3">
    <name type="scientific">Salvia divinorum</name>
    <name type="common">Maria pastora</name>
    <name type="synonym">Diviner's sage</name>
    <dbReference type="NCBI Taxonomy" id="28513"/>
    <lineage>
        <taxon>Eukaryota</taxon>
        <taxon>Viridiplantae</taxon>
        <taxon>Streptophyta</taxon>
        <taxon>Embryophyta</taxon>
        <taxon>Tracheophyta</taxon>
        <taxon>Spermatophyta</taxon>
        <taxon>Magnoliopsida</taxon>
        <taxon>eudicotyledons</taxon>
        <taxon>Gunneridae</taxon>
        <taxon>Pentapetalae</taxon>
        <taxon>asterids</taxon>
        <taxon>lamiids</taxon>
        <taxon>Lamiales</taxon>
        <taxon>Lamiaceae</taxon>
        <taxon>Nepetoideae</taxon>
        <taxon>Mentheae</taxon>
        <taxon>Salviinae</taxon>
        <taxon>Salvia</taxon>
        <taxon>Salvia subgen. Calosphace</taxon>
    </lineage>
</organism>
<proteinExistence type="predicted"/>
<feature type="region of interest" description="Disordered" evidence="1">
    <location>
        <begin position="1"/>
        <end position="22"/>
    </location>
</feature>
<name>A0ABD1HST2_SALDI</name>
<evidence type="ECO:0000256" key="1">
    <source>
        <dbReference type="SAM" id="MobiDB-lite"/>
    </source>
</evidence>
<gene>
    <name evidence="2" type="ORF">AAHA92_09866</name>
</gene>
<accession>A0ABD1HST2</accession>
<protein>
    <submittedName>
        <fullName evidence="2">Uncharacterized protein</fullName>
    </submittedName>
</protein>
<dbReference type="AlphaFoldDB" id="A0ABD1HST2"/>
<keyword evidence="3" id="KW-1185">Reference proteome</keyword>
<evidence type="ECO:0000313" key="3">
    <source>
        <dbReference type="Proteomes" id="UP001567538"/>
    </source>
</evidence>
<sequence length="86" mass="9859">MPAGRSRCSTSPSRRHRQQQPCRSLIRLSSHTHEHTHNYPLGHSPFRIPHAACPSVQPISALQSQCAPCRRHAIGLLRRRYRECKT</sequence>